<proteinExistence type="predicted"/>
<dbReference type="GO" id="GO:0000407">
    <property type="term" value="C:phagophore assembly site"/>
    <property type="evidence" value="ECO:0007669"/>
    <property type="project" value="TreeGrafter"/>
</dbReference>
<dbReference type="AlphaFoldDB" id="A0A0D3AMG3"/>
<dbReference type="GO" id="GO:1990316">
    <property type="term" value="C:Atg1/ULK1 kinase complex"/>
    <property type="evidence" value="ECO:0007669"/>
    <property type="project" value="TreeGrafter"/>
</dbReference>
<sequence>MMNPNSESGESPSEFINQYPVGHKLTKDRKYDSGRFSGLLLFSSGSPRLRFSRSPGRLSSHDDLDDPDCSCPFDFDDVDQSGLHYSQSLERRKTSSSISQSLPIGRKMTGHSGWNSGSDAEDSTAITTRRKHLHGVNVWGSERSFSFSHRV</sequence>
<dbReference type="HOGENOM" id="CLU_1733999_0_0_1"/>
<dbReference type="PANTHER" id="PTHR13430:SF4">
    <property type="entry name" value="AUTOPHAGY-RELATED PROTEIN 13"/>
    <property type="match status" value="1"/>
</dbReference>
<dbReference type="GO" id="GO:0005829">
    <property type="term" value="C:cytosol"/>
    <property type="evidence" value="ECO:0007669"/>
    <property type="project" value="TreeGrafter"/>
</dbReference>
<reference evidence="2" key="2">
    <citation type="submission" date="2015-03" db="UniProtKB">
        <authorList>
            <consortium name="EnsemblPlants"/>
        </authorList>
    </citation>
    <scope>IDENTIFICATION</scope>
</reference>
<feature type="compositionally biased region" description="Low complexity" evidence="1">
    <location>
        <begin position="41"/>
        <end position="58"/>
    </location>
</feature>
<dbReference type="GO" id="GO:0000423">
    <property type="term" value="P:mitophagy"/>
    <property type="evidence" value="ECO:0007669"/>
    <property type="project" value="TreeGrafter"/>
</dbReference>
<dbReference type="Proteomes" id="UP000032141">
    <property type="component" value="Chromosome C2"/>
</dbReference>
<evidence type="ECO:0000313" key="3">
    <source>
        <dbReference type="Proteomes" id="UP000032141"/>
    </source>
</evidence>
<evidence type="ECO:0000313" key="2">
    <source>
        <dbReference type="EnsemblPlants" id="Bo2g044750.1"/>
    </source>
</evidence>
<dbReference type="PANTHER" id="PTHR13430">
    <property type="match status" value="1"/>
</dbReference>
<dbReference type="GO" id="GO:0034497">
    <property type="term" value="P:protein localization to phagophore assembly site"/>
    <property type="evidence" value="ECO:0007669"/>
    <property type="project" value="TreeGrafter"/>
</dbReference>
<organism evidence="2 3">
    <name type="scientific">Brassica oleracea var. oleracea</name>
    <dbReference type="NCBI Taxonomy" id="109376"/>
    <lineage>
        <taxon>Eukaryota</taxon>
        <taxon>Viridiplantae</taxon>
        <taxon>Streptophyta</taxon>
        <taxon>Embryophyta</taxon>
        <taxon>Tracheophyta</taxon>
        <taxon>Spermatophyta</taxon>
        <taxon>Magnoliopsida</taxon>
        <taxon>eudicotyledons</taxon>
        <taxon>Gunneridae</taxon>
        <taxon>Pentapetalae</taxon>
        <taxon>rosids</taxon>
        <taxon>malvids</taxon>
        <taxon>Brassicales</taxon>
        <taxon>Brassicaceae</taxon>
        <taxon>Brassiceae</taxon>
        <taxon>Brassica</taxon>
    </lineage>
</organism>
<reference evidence="2 3" key="1">
    <citation type="journal article" date="2014" name="Genome Biol.">
        <title>Transcriptome and methylome profiling reveals relics of genome dominance in the mesopolyploid Brassica oleracea.</title>
        <authorList>
            <person name="Parkin I.A."/>
            <person name="Koh C."/>
            <person name="Tang H."/>
            <person name="Robinson S.J."/>
            <person name="Kagale S."/>
            <person name="Clarke W.E."/>
            <person name="Town C.D."/>
            <person name="Nixon J."/>
            <person name="Krishnakumar V."/>
            <person name="Bidwell S.L."/>
            <person name="Denoeud F."/>
            <person name="Belcram H."/>
            <person name="Links M.G."/>
            <person name="Just J."/>
            <person name="Clarke C."/>
            <person name="Bender T."/>
            <person name="Huebert T."/>
            <person name="Mason A.S."/>
            <person name="Pires J.C."/>
            <person name="Barker G."/>
            <person name="Moore J."/>
            <person name="Walley P.G."/>
            <person name="Manoli S."/>
            <person name="Batley J."/>
            <person name="Edwards D."/>
            <person name="Nelson M.N."/>
            <person name="Wang X."/>
            <person name="Paterson A.H."/>
            <person name="King G."/>
            <person name="Bancroft I."/>
            <person name="Chalhoub B."/>
            <person name="Sharpe A.G."/>
        </authorList>
    </citation>
    <scope>NUCLEOTIDE SEQUENCE</scope>
    <source>
        <strain evidence="2 3">cv. TO1000</strain>
    </source>
</reference>
<feature type="compositionally biased region" description="Low complexity" evidence="1">
    <location>
        <begin position="1"/>
        <end position="14"/>
    </location>
</feature>
<feature type="region of interest" description="Disordered" evidence="1">
    <location>
        <begin position="1"/>
        <end position="21"/>
    </location>
</feature>
<name>A0A0D3AMG3_BRAOL</name>
<protein>
    <submittedName>
        <fullName evidence="2">Uncharacterized protein</fullName>
    </submittedName>
</protein>
<keyword evidence="3" id="KW-1185">Reference proteome</keyword>
<feature type="region of interest" description="Disordered" evidence="1">
    <location>
        <begin position="84"/>
        <end position="123"/>
    </location>
</feature>
<dbReference type="InterPro" id="IPR040182">
    <property type="entry name" value="ATG13"/>
</dbReference>
<evidence type="ECO:0000256" key="1">
    <source>
        <dbReference type="SAM" id="MobiDB-lite"/>
    </source>
</evidence>
<dbReference type="STRING" id="109376.A0A0D3AMG3"/>
<accession>A0A0D3AMG3</accession>
<dbReference type="GO" id="GO:0034727">
    <property type="term" value="P:piecemeal microautophagy of the nucleus"/>
    <property type="evidence" value="ECO:0007669"/>
    <property type="project" value="TreeGrafter"/>
</dbReference>
<feature type="region of interest" description="Disordered" evidence="1">
    <location>
        <begin position="41"/>
        <end position="64"/>
    </location>
</feature>
<dbReference type="eggNOG" id="KOG4573">
    <property type="taxonomic scope" value="Eukaryota"/>
</dbReference>
<dbReference type="Gramene" id="Bo2g044750.1">
    <property type="protein sequence ID" value="Bo2g044750.1"/>
    <property type="gene ID" value="Bo2g044750"/>
</dbReference>
<dbReference type="EnsemblPlants" id="Bo2g044750.1">
    <property type="protein sequence ID" value="Bo2g044750.1"/>
    <property type="gene ID" value="Bo2g044750"/>
</dbReference>